<dbReference type="Pfam" id="PF25568">
    <property type="entry name" value="AAA_lid_At3g28540"/>
    <property type="match status" value="1"/>
</dbReference>
<evidence type="ECO:0000313" key="8">
    <source>
        <dbReference type="Proteomes" id="UP000886520"/>
    </source>
</evidence>
<evidence type="ECO:0000259" key="6">
    <source>
        <dbReference type="SMART" id="SM00382"/>
    </source>
</evidence>
<dbReference type="Gene3D" id="3.40.50.300">
    <property type="entry name" value="P-loop containing nucleotide triphosphate hydrolases"/>
    <property type="match status" value="1"/>
</dbReference>
<evidence type="ECO:0000256" key="4">
    <source>
        <dbReference type="ARBA" id="ARBA00022842"/>
    </source>
</evidence>
<dbReference type="GO" id="GO:0006950">
    <property type="term" value="P:response to stress"/>
    <property type="evidence" value="ECO:0007669"/>
    <property type="project" value="UniProtKB-ARBA"/>
</dbReference>
<organism evidence="7 8">
    <name type="scientific">Adiantum capillus-veneris</name>
    <name type="common">Maidenhair fern</name>
    <dbReference type="NCBI Taxonomy" id="13818"/>
    <lineage>
        <taxon>Eukaryota</taxon>
        <taxon>Viridiplantae</taxon>
        <taxon>Streptophyta</taxon>
        <taxon>Embryophyta</taxon>
        <taxon>Tracheophyta</taxon>
        <taxon>Polypodiopsida</taxon>
        <taxon>Polypodiidae</taxon>
        <taxon>Polypodiales</taxon>
        <taxon>Pteridineae</taxon>
        <taxon>Pteridaceae</taxon>
        <taxon>Vittarioideae</taxon>
        <taxon>Adiantum</taxon>
    </lineage>
</organism>
<dbReference type="GO" id="GO:0016887">
    <property type="term" value="F:ATP hydrolysis activity"/>
    <property type="evidence" value="ECO:0007669"/>
    <property type="project" value="InterPro"/>
</dbReference>
<dbReference type="OrthoDB" id="10251412at2759"/>
<dbReference type="AlphaFoldDB" id="A0A9D4UTL9"/>
<dbReference type="GO" id="GO:0005524">
    <property type="term" value="F:ATP binding"/>
    <property type="evidence" value="ECO:0007669"/>
    <property type="project" value="InterPro"/>
</dbReference>
<dbReference type="Pfam" id="PF14363">
    <property type="entry name" value="AAA_assoc"/>
    <property type="match status" value="1"/>
</dbReference>
<keyword evidence="4" id="KW-0460">Magnesium</keyword>
<dbReference type="InterPro" id="IPR003959">
    <property type="entry name" value="ATPase_AAA_core"/>
</dbReference>
<protein>
    <recommendedName>
        <fullName evidence="6">AAA+ ATPase domain-containing protein</fullName>
    </recommendedName>
</protein>
<keyword evidence="3" id="KW-0934">Plastid</keyword>
<accession>A0A9D4UTL9</accession>
<dbReference type="InterPro" id="IPR027417">
    <property type="entry name" value="P-loop_NTPase"/>
</dbReference>
<gene>
    <name evidence="7" type="ORF">GOP47_0011886</name>
</gene>
<dbReference type="Pfam" id="PF00004">
    <property type="entry name" value="AAA"/>
    <property type="match status" value="1"/>
</dbReference>
<dbReference type="InterPro" id="IPR058017">
    <property type="entry name" value="At3g28540-like_C"/>
</dbReference>
<evidence type="ECO:0000256" key="1">
    <source>
        <dbReference type="ARBA" id="ARBA00001946"/>
    </source>
</evidence>
<keyword evidence="3" id="KW-0150">Chloroplast</keyword>
<name>A0A9D4UTL9_ADICA</name>
<dbReference type="InterPro" id="IPR050747">
    <property type="entry name" value="Mitochondrial_chaperone_BCS1"/>
</dbReference>
<evidence type="ECO:0000256" key="2">
    <source>
        <dbReference type="ARBA" id="ARBA00007448"/>
    </source>
</evidence>
<keyword evidence="8" id="KW-1185">Reference proteome</keyword>
<sequence length="495" mass="55663">MGVLALVQTFLPVSLRRWLDRGLEKLWDKLFHSADPHVLVEVEERAGPSRNVYNLFYRQSGVYLSSLRSAIDSHMRLKVFRSNEDSSITFSLPDKETLEDSFGGARVWWTHTCREKEGGGGGNHIMSGDEKRSFILKFLKPDRSIIIPGYLDHISKLASEIEHRNAHRHLYTNNFRGWEEIPFNHPSTFNTLALPTDLANRIKADLDAYANGEEFYHRNGRAWKRGYLLYGPPGTGKSSMIAAIANYLQFDIYDLELSKVLDNGELKSLLMQTARKSIIVIEDIDCTVQLPDRTDSSTNSAVENDAKLNPEANPALIHASSRLTLSGLLNFTDGLWSCCGEERIFIFTTNHKDRLDPALLRPGRMDMHILLSYCTFEAFKKLASSYLGIEDHELYAEVNNLMTHTPHQITPAAMAEILISNQSDADAALKHVMNALITLGKPSIIKSGVDQVANGNEKCNGGILQSGVIKRSKSRRKRCTLLILESMRSCKVQVD</sequence>
<comment type="caution">
    <text evidence="7">The sequence shown here is derived from an EMBL/GenBank/DDBJ whole genome shotgun (WGS) entry which is preliminary data.</text>
</comment>
<reference evidence="7" key="1">
    <citation type="submission" date="2021-01" db="EMBL/GenBank/DDBJ databases">
        <title>Adiantum capillus-veneris genome.</title>
        <authorList>
            <person name="Fang Y."/>
            <person name="Liao Q."/>
        </authorList>
    </citation>
    <scope>NUCLEOTIDE SEQUENCE</scope>
    <source>
        <strain evidence="7">H3</strain>
        <tissue evidence="7">Leaf</tissue>
    </source>
</reference>
<proteinExistence type="inferred from homology"/>
<evidence type="ECO:0000313" key="7">
    <source>
        <dbReference type="EMBL" id="KAI5073873.1"/>
    </source>
</evidence>
<dbReference type="InterPro" id="IPR003593">
    <property type="entry name" value="AAA+_ATPase"/>
</dbReference>
<dbReference type="InterPro" id="IPR025753">
    <property type="entry name" value="AAA_N_dom"/>
</dbReference>
<dbReference type="CDD" id="cd19510">
    <property type="entry name" value="RecA-like_BCS1"/>
    <property type="match status" value="1"/>
</dbReference>
<dbReference type="PANTHER" id="PTHR23070">
    <property type="entry name" value="BCS1 AAA-TYPE ATPASE"/>
    <property type="match status" value="1"/>
</dbReference>
<evidence type="ECO:0000256" key="5">
    <source>
        <dbReference type="ARBA" id="ARBA00049360"/>
    </source>
</evidence>
<comment type="similarity">
    <text evidence="2">Belongs to the AAA ATPase family. BCS1 subfamily.</text>
</comment>
<comment type="cofactor">
    <cofactor evidence="1">
        <name>Mg(2+)</name>
        <dbReference type="ChEBI" id="CHEBI:18420"/>
    </cofactor>
</comment>
<dbReference type="EMBL" id="JABFUD020000011">
    <property type="protein sequence ID" value="KAI5073873.1"/>
    <property type="molecule type" value="Genomic_DNA"/>
</dbReference>
<comment type="catalytic activity">
    <reaction evidence="5">
        <text>ATP + H2O = ADP + phosphate + H(+)</text>
        <dbReference type="Rhea" id="RHEA:13065"/>
        <dbReference type="ChEBI" id="CHEBI:15377"/>
        <dbReference type="ChEBI" id="CHEBI:15378"/>
        <dbReference type="ChEBI" id="CHEBI:30616"/>
        <dbReference type="ChEBI" id="CHEBI:43474"/>
        <dbReference type="ChEBI" id="CHEBI:456216"/>
    </reaction>
</comment>
<dbReference type="SUPFAM" id="SSF52540">
    <property type="entry name" value="P-loop containing nucleoside triphosphate hydrolases"/>
    <property type="match status" value="1"/>
</dbReference>
<evidence type="ECO:0000256" key="3">
    <source>
        <dbReference type="ARBA" id="ARBA00022528"/>
    </source>
</evidence>
<feature type="domain" description="AAA+ ATPase" evidence="6">
    <location>
        <begin position="223"/>
        <end position="375"/>
    </location>
</feature>
<dbReference type="Proteomes" id="UP000886520">
    <property type="component" value="Chromosome 11"/>
</dbReference>
<dbReference type="Gene3D" id="6.10.280.40">
    <property type="match status" value="1"/>
</dbReference>
<dbReference type="SMART" id="SM00382">
    <property type="entry name" value="AAA"/>
    <property type="match status" value="1"/>
</dbReference>